<reference evidence="1" key="1">
    <citation type="submission" date="2022-10" db="EMBL/GenBank/DDBJ databases">
        <title>Complete Genome of Trichothecium roseum strain YXFP-22015, a Plant Pathogen Isolated from Citrus.</title>
        <authorList>
            <person name="Wang Y."/>
            <person name="Zhu L."/>
        </authorList>
    </citation>
    <scope>NUCLEOTIDE SEQUENCE</scope>
    <source>
        <strain evidence="1">YXFP-22015</strain>
    </source>
</reference>
<proteinExistence type="predicted"/>
<accession>A0ACC0UYC1</accession>
<dbReference type="EMBL" id="CM047944">
    <property type="protein sequence ID" value="KAI9899138.1"/>
    <property type="molecule type" value="Genomic_DNA"/>
</dbReference>
<evidence type="ECO:0000313" key="1">
    <source>
        <dbReference type="EMBL" id="KAI9899138.1"/>
    </source>
</evidence>
<evidence type="ECO:0000313" key="2">
    <source>
        <dbReference type="Proteomes" id="UP001163324"/>
    </source>
</evidence>
<organism evidence="1 2">
    <name type="scientific">Trichothecium roseum</name>
    <dbReference type="NCBI Taxonomy" id="47278"/>
    <lineage>
        <taxon>Eukaryota</taxon>
        <taxon>Fungi</taxon>
        <taxon>Dikarya</taxon>
        <taxon>Ascomycota</taxon>
        <taxon>Pezizomycotina</taxon>
        <taxon>Sordariomycetes</taxon>
        <taxon>Hypocreomycetidae</taxon>
        <taxon>Hypocreales</taxon>
        <taxon>Hypocreales incertae sedis</taxon>
        <taxon>Trichothecium</taxon>
    </lineage>
</organism>
<protein>
    <submittedName>
        <fullName evidence="1">Uncharacterized protein</fullName>
    </submittedName>
</protein>
<keyword evidence="2" id="KW-1185">Reference proteome</keyword>
<comment type="caution">
    <text evidence="1">The sequence shown here is derived from an EMBL/GenBank/DDBJ whole genome shotgun (WGS) entry which is preliminary data.</text>
</comment>
<name>A0ACC0UYC1_9HYPO</name>
<gene>
    <name evidence="1" type="ORF">N3K66_005599</name>
</gene>
<dbReference type="Proteomes" id="UP001163324">
    <property type="component" value="Chromosome 5"/>
</dbReference>
<sequence length="786" mass="87433">MDPADEPRSASRCAAGSGPHEEAAPSIDSNNDVLAVASLPEYRHRHLVNPYDESPYAEDQPVARSGLSSEVPPSSLPGHGDMGRSLTGNYHSNMRSEDGHATSDWETVIGTEDNEEKEAATSVAQAGKSQLRHATILEALAFSPSKRRIKSPRPLLDPRDSLLSASSIYTEIDLNDDANAKLGSQKDTQENIHGSTHQDKSEQHIEDTQEDPKHESWPSVTTEKPAAKQPVAATAGSSKPPQSPIESSSSDDDPFKYDRDIYYTFLQPAVERNKVDDDVKIPVYKTGINTQDQAAKPPITHLFIEPVAGATRPNQEHATEADWQTVTTDRIVEPRMSFNDFRSARSGLSFPTVYRGVTSFPGANTFYGRVDQNPPDQGQHIPSYLGHEGQSNQQALAPKTKYSDRTGFLQNSLRQVPKLPARTAAYARRLSAHFLNVHTDTRRVGSSPPLKKTPPAIELQLINRSWESLHSHNAHRDNNATAQQVDFSWPRIRQNTGTEAPKQAYGCWDQPLCGTNRLKLPDSPKAVHVPHDEYLQDIPGMHFPLMSLQEAALMQQFRRDRGAEDHTEAGREFSDRVRSYDKASSNHSLQTVWPSLHDHGAQDDIVKPAPLVRASGLRHEHKLPSLKNGVPIVRPSLEIFSIPPDLYLQPSDSDKTSWNRSSARDKRGSSRKTSMGSCLRRTCAHTDLEHIATAREEATERRHLQLEENPELKRVFIGIMVTTIFFPPTGILALYGGFDSTIAWCTHGAMYRLTDEHRSILKQMLVVVFFVYTITIVAFAVSFGIH</sequence>